<dbReference type="SMART" id="SM01328">
    <property type="entry name" value="zf-3CxxC"/>
    <property type="match status" value="1"/>
</dbReference>
<dbReference type="PROSITE" id="PS50158">
    <property type="entry name" value="ZF_CCHC"/>
    <property type="match status" value="1"/>
</dbReference>
<evidence type="ECO:0000256" key="3">
    <source>
        <dbReference type="ARBA" id="ARBA00022833"/>
    </source>
</evidence>
<dbReference type="GO" id="GO:0008270">
    <property type="term" value="F:zinc ion binding"/>
    <property type="evidence" value="ECO:0007669"/>
    <property type="project" value="UniProtKB-KW"/>
</dbReference>
<dbReference type="SUPFAM" id="SSF57756">
    <property type="entry name" value="Retrovirus zinc finger-like domains"/>
    <property type="match status" value="1"/>
</dbReference>
<keyword evidence="2 4" id="KW-0863">Zinc-finger</keyword>
<dbReference type="InterPro" id="IPR025829">
    <property type="entry name" value="Zn_knuckle_CX2CX3GHX4C"/>
</dbReference>
<dbReference type="Gene3D" id="4.10.60.10">
    <property type="entry name" value="Zinc finger, CCHC-type"/>
    <property type="match status" value="1"/>
</dbReference>
<dbReference type="InterPro" id="IPR036875">
    <property type="entry name" value="Znf_CCHC_sf"/>
</dbReference>
<dbReference type="Pfam" id="PF13696">
    <property type="entry name" value="zf-CCHC_2"/>
    <property type="match status" value="1"/>
</dbReference>
<sequence length="522" mass="56241">MFDYDRDLNIAQQLAVNVDATNGQKKAITRTLTDDDDTLPFMGPLDSSPSEDDVEKTDDNAIVHGLEGLLRRCSSPNNGFHIGQFRQKSASVGSDHLYSMQFLSKRPPFHLLDTQRHKFASNGTSLDMQHTFRRLSGGSSGALADGYECDTSSGYGSPGALGTPLASPAMGSAQFHAAQLHKMFLDTAGISEEDEASPVPSLHNQPQQQQNIHHQILPHHRFVDAVNRSPPLPTANALPAMQRRRMATMATTTGLASATTGPVHPNLLMTNTTAPSAQNGGGAVTVLKATTTTTGTNKNSNKRKTSLNTGGQGNAMGGMHKNGGNGGAVNGVPPAVEQTVPTEDGFDFCEIKEFTQLLHSPRRVPPPRYICHICYQPGHYISDCPARFNSPYEELTPYQGRKKCYGEFQCEQCKRKWTSQNSVANEAQSCIKCHVPVFPHKQLPVDKAVALGLVKLQRLPVNNIGSTSTENLIDQCTAAGIFIDDSPSGNVFNGLNSDSASSSPSSLDQPMPMISPTTTLMI</sequence>
<dbReference type="EMBL" id="JBICBT010000927">
    <property type="protein sequence ID" value="KAL3092197.1"/>
    <property type="molecule type" value="Genomic_DNA"/>
</dbReference>
<accession>A0ABD2JNQ9</accession>
<evidence type="ECO:0000313" key="7">
    <source>
        <dbReference type="EMBL" id="KAL3092197.1"/>
    </source>
</evidence>
<evidence type="ECO:0000256" key="5">
    <source>
        <dbReference type="SAM" id="MobiDB-lite"/>
    </source>
</evidence>
<feature type="compositionally biased region" description="Gly residues" evidence="5">
    <location>
        <begin position="310"/>
        <end position="329"/>
    </location>
</feature>
<dbReference type="InterPro" id="IPR027377">
    <property type="entry name" value="ZAR1/RTP1-5-like_Znf-3CxxC"/>
</dbReference>
<evidence type="ECO:0000313" key="8">
    <source>
        <dbReference type="Proteomes" id="UP001620626"/>
    </source>
</evidence>
<feature type="region of interest" description="Disordered" evidence="5">
    <location>
        <begin position="292"/>
        <end position="329"/>
    </location>
</feature>
<feature type="region of interest" description="Disordered" evidence="5">
    <location>
        <begin position="493"/>
        <end position="522"/>
    </location>
</feature>
<evidence type="ECO:0000256" key="2">
    <source>
        <dbReference type="ARBA" id="ARBA00022771"/>
    </source>
</evidence>
<dbReference type="InterPro" id="IPR001878">
    <property type="entry name" value="Znf_CCHC"/>
</dbReference>
<evidence type="ECO:0000256" key="1">
    <source>
        <dbReference type="ARBA" id="ARBA00022723"/>
    </source>
</evidence>
<proteinExistence type="predicted"/>
<dbReference type="Pfam" id="PF17180">
    <property type="entry name" value="Zn_ribbon_3CxxC_2"/>
    <property type="match status" value="1"/>
</dbReference>
<keyword evidence="1" id="KW-0479">Metal-binding</keyword>
<comment type="caution">
    <text evidence="7">The sequence shown here is derived from an EMBL/GenBank/DDBJ whole genome shotgun (WGS) entry which is preliminary data.</text>
</comment>
<keyword evidence="8" id="KW-1185">Reference proteome</keyword>
<dbReference type="GO" id="GO:0019899">
    <property type="term" value="F:enzyme binding"/>
    <property type="evidence" value="ECO:0007669"/>
    <property type="project" value="UniProtKB-ARBA"/>
</dbReference>
<feature type="compositionally biased region" description="Low complexity" evidence="5">
    <location>
        <begin position="497"/>
        <end position="506"/>
    </location>
</feature>
<reference evidence="7 8" key="1">
    <citation type="submission" date="2024-10" db="EMBL/GenBank/DDBJ databases">
        <authorList>
            <person name="Kim D."/>
        </authorList>
    </citation>
    <scope>NUCLEOTIDE SEQUENCE [LARGE SCALE GENOMIC DNA]</scope>
    <source>
        <strain evidence="7">BH-2024</strain>
    </source>
</reference>
<gene>
    <name evidence="7" type="ORF">niasHT_023756</name>
</gene>
<evidence type="ECO:0000256" key="4">
    <source>
        <dbReference type="PROSITE-ProRule" id="PRU00047"/>
    </source>
</evidence>
<dbReference type="Proteomes" id="UP001620626">
    <property type="component" value="Unassembled WGS sequence"/>
</dbReference>
<dbReference type="AlphaFoldDB" id="A0ABD2JNQ9"/>
<evidence type="ECO:0000259" key="6">
    <source>
        <dbReference type="PROSITE" id="PS50158"/>
    </source>
</evidence>
<dbReference type="InterPro" id="IPR033446">
    <property type="entry name" value="ZCCHC24_Znf-3CxxC"/>
</dbReference>
<protein>
    <recommendedName>
        <fullName evidence="6">CCHC-type domain-containing protein</fullName>
    </recommendedName>
</protein>
<feature type="domain" description="CCHC-type" evidence="6">
    <location>
        <begin position="371"/>
        <end position="385"/>
    </location>
</feature>
<organism evidence="7 8">
    <name type="scientific">Heterodera trifolii</name>
    <dbReference type="NCBI Taxonomy" id="157864"/>
    <lineage>
        <taxon>Eukaryota</taxon>
        <taxon>Metazoa</taxon>
        <taxon>Ecdysozoa</taxon>
        <taxon>Nematoda</taxon>
        <taxon>Chromadorea</taxon>
        <taxon>Rhabditida</taxon>
        <taxon>Tylenchina</taxon>
        <taxon>Tylenchomorpha</taxon>
        <taxon>Tylenchoidea</taxon>
        <taxon>Heteroderidae</taxon>
        <taxon>Heteroderinae</taxon>
        <taxon>Heterodera</taxon>
    </lineage>
</organism>
<name>A0ABD2JNQ9_9BILA</name>
<keyword evidence="3" id="KW-0862">Zinc</keyword>